<reference evidence="1 4" key="2">
    <citation type="journal article" date="2018" name="Int. J. Syst. Evol. Microbiol.">
        <title>Pseudooceanicola lipolyticus sp. nov., a marine alphaproteobacterium, reclassification of Oceanicola flagellatus as Pseudooceanicola flagellatus comb. nov. and emended description of the genus Pseudooceanicola.</title>
        <authorList>
            <person name="Huang M.-M."/>
            <person name="Guo L.-L."/>
            <person name="Wu Y.-H."/>
            <person name="Lai Q.-L."/>
            <person name="Shao Z.-Z."/>
            <person name="Wang C.-S."/>
            <person name="Wu M."/>
            <person name="Xu X.-W."/>
        </authorList>
    </citation>
    <scope>NUCLEOTIDE SEQUENCE [LARGE SCALE GENOMIC DNA]</scope>
    <source>
        <strain evidence="1 4">Ar-45</strain>
    </source>
</reference>
<protein>
    <submittedName>
        <fullName evidence="2">Uncharacterized protein</fullName>
    </submittedName>
</protein>
<evidence type="ECO:0000313" key="1">
    <source>
        <dbReference type="EMBL" id="PJE28902.1"/>
    </source>
</evidence>
<dbReference type="OrthoDB" id="9795163at2"/>
<dbReference type="AlphaFoldDB" id="A0A285IIH2"/>
<evidence type="ECO:0000313" key="4">
    <source>
        <dbReference type="Proteomes" id="UP000231702"/>
    </source>
</evidence>
<dbReference type="EMBL" id="PGTD01000016">
    <property type="protein sequence ID" value="PJE28902.1"/>
    <property type="molecule type" value="Genomic_DNA"/>
</dbReference>
<keyword evidence="4" id="KW-1185">Reference proteome</keyword>
<organism evidence="2 3">
    <name type="scientific">Pseudooceanicola antarcticus</name>
    <dbReference type="NCBI Taxonomy" id="1247613"/>
    <lineage>
        <taxon>Bacteria</taxon>
        <taxon>Pseudomonadati</taxon>
        <taxon>Pseudomonadota</taxon>
        <taxon>Alphaproteobacteria</taxon>
        <taxon>Rhodobacterales</taxon>
        <taxon>Paracoccaceae</taxon>
        <taxon>Pseudooceanicola</taxon>
    </lineage>
</organism>
<evidence type="ECO:0000313" key="3">
    <source>
        <dbReference type="Proteomes" id="UP000231655"/>
    </source>
</evidence>
<accession>A0A285IIH2</accession>
<evidence type="ECO:0000313" key="2">
    <source>
        <dbReference type="EMBL" id="SNY47769.1"/>
    </source>
</evidence>
<dbReference type="Proteomes" id="UP000231702">
    <property type="component" value="Unassembled WGS sequence"/>
</dbReference>
<dbReference type="InterPro" id="IPR018679">
    <property type="entry name" value="DUF2161"/>
</dbReference>
<sequence>MTRVPETDLYPPVKAFLEAQGYEVKSEVAGADVVGMRADDPDPVIVELKLAMSLALLQQGIDRLGVSDFVYLAIPQVKGRKTLARHVALCRRLGLGLLTVRLSDGHVEAQCDPGPYAPRRVKARAGRLLREFQRRDGDPNRGGAAGRIVTAYRQDALRCAAHLAEHGASRGAAVKAATGVARATTLMRDNHYGWFEKVAKGTYALTEKGRQETGA</sequence>
<dbReference type="Proteomes" id="UP000231655">
    <property type="component" value="Unassembled WGS sequence"/>
</dbReference>
<reference evidence="2 3" key="1">
    <citation type="submission" date="2017-09" db="EMBL/GenBank/DDBJ databases">
        <authorList>
            <person name="Ehlers B."/>
            <person name="Leendertz F.H."/>
        </authorList>
    </citation>
    <scope>NUCLEOTIDE SEQUENCE [LARGE SCALE GENOMIC DNA]</scope>
    <source>
        <strain evidence="2 3">CGMCC 1.12662</strain>
    </source>
</reference>
<dbReference type="RefSeq" id="WP_097145006.1">
    <property type="nucleotide sequence ID" value="NZ_OBEA01000002.1"/>
</dbReference>
<name>A0A285IIH2_9RHOB</name>
<dbReference type="Pfam" id="PF09929">
    <property type="entry name" value="DUF2161"/>
    <property type="match status" value="1"/>
</dbReference>
<proteinExistence type="predicted"/>
<dbReference type="EMBL" id="OBEA01000002">
    <property type="protein sequence ID" value="SNY47769.1"/>
    <property type="molecule type" value="Genomic_DNA"/>
</dbReference>
<gene>
    <name evidence="1" type="ORF">CVM39_10610</name>
    <name evidence="2" type="ORF">SAMN06297129_1244</name>
</gene>